<evidence type="ECO:0000313" key="4">
    <source>
        <dbReference type="Proteomes" id="UP000070355"/>
    </source>
</evidence>
<dbReference type="PATRIC" id="fig|1379.3.peg.340"/>
<reference evidence="4" key="1">
    <citation type="submission" date="2016-01" db="EMBL/GenBank/DDBJ databases">
        <authorList>
            <person name="Mitreva M."/>
            <person name="Pepin K.H."/>
            <person name="Mihindukulasuriya K.A."/>
            <person name="Fulton R."/>
            <person name="Fronick C."/>
            <person name="O'Laughlin M."/>
            <person name="Miner T."/>
            <person name="Herter B."/>
            <person name="Rosa B.A."/>
            <person name="Cordes M."/>
            <person name="Tomlinson C."/>
            <person name="Wollam A."/>
            <person name="Palsikar V.B."/>
            <person name="Mardis E.R."/>
            <person name="Wilson R.K."/>
        </authorList>
    </citation>
    <scope>NUCLEOTIDE SEQUENCE [LARGE SCALE GENOMIC DNA]</scope>
    <source>
        <strain evidence="4">DNF01167</strain>
    </source>
</reference>
<feature type="transmembrane region" description="Helical" evidence="1">
    <location>
        <begin position="29"/>
        <end position="45"/>
    </location>
</feature>
<keyword evidence="1" id="KW-0472">Membrane</keyword>
<dbReference type="OrthoDB" id="2990621at2"/>
<feature type="domain" description="LiaF transmembrane" evidence="2">
    <location>
        <begin position="5"/>
        <end position="98"/>
    </location>
</feature>
<evidence type="ECO:0000259" key="2">
    <source>
        <dbReference type="Pfam" id="PF22570"/>
    </source>
</evidence>
<dbReference type="Proteomes" id="UP000070355">
    <property type="component" value="Unassembled WGS sequence"/>
</dbReference>
<keyword evidence="1" id="KW-0812">Transmembrane</keyword>
<proteinExistence type="predicted"/>
<dbReference type="Pfam" id="PF22570">
    <property type="entry name" value="LiaF-TM"/>
    <property type="match status" value="1"/>
</dbReference>
<dbReference type="AlphaFoldDB" id="A0A134A5Q7"/>
<protein>
    <recommendedName>
        <fullName evidence="2">LiaF transmembrane domain-containing protein</fullName>
    </recommendedName>
</protein>
<name>A0A134A5Q7_9BACL</name>
<comment type="caution">
    <text evidence="3">The sequence shown here is derived from an EMBL/GenBank/DDBJ whole genome shotgun (WGS) entry which is preliminary data.</text>
</comment>
<dbReference type="RefSeq" id="WP_060913633.1">
    <property type="nucleotide sequence ID" value="NZ_KQ959927.1"/>
</dbReference>
<organism evidence="3 4">
    <name type="scientific">Gemella haemolysans</name>
    <dbReference type="NCBI Taxonomy" id="1379"/>
    <lineage>
        <taxon>Bacteria</taxon>
        <taxon>Bacillati</taxon>
        <taxon>Bacillota</taxon>
        <taxon>Bacilli</taxon>
        <taxon>Bacillales</taxon>
        <taxon>Gemellaceae</taxon>
        <taxon>Gemella</taxon>
    </lineage>
</organism>
<dbReference type="InterPro" id="IPR054331">
    <property type="entry name" value="LiaF_TM"/>
</dbReference>
<evidence type="ECO:0000313" key="3">
    <source>
        <dbReference type="EMBL" id="KXB62880.1"/>
    </source>
</evidence>
<accession>A0A134A5Q7</accession>
<keyword evidence="1" id="KW-1133">Transmembrane helix</keyword>
<dbReference type="EMBL" id="LSDC01000020">
    <property type="protein sequence ID" value="KXB62880.1"/>
    <property type="molecule type" value="Genomic_DNA"/>
</dbReference>
<evidence type="ECO:0000256" key="1">
    <source>
        <dbReference type="SAM" id="Phobius"/>
    </source>
</evidence>
<sequence>MRRSFIGLFFIILAVTTLLDGFSIFPNGSIFLAICTVVLGFFAIRGLMDFDSFGTIFPLALLFYVYNKNYHFADISGGKIFFIAVFLSLGISMFVPRKYKYREFKSFYKVKKHQKIKNGNDFSDVTFGENVQYVDITKSDSFSASTTFGTTTIYFEKLDTYPIKNFDLNVSISFGNLKVYVPKEWAIENNTNNFLGKVQKHTHSIGKDVKIILNGSVTFGEVEIIHV</sequence>
<feature type="transmembrane region" description="Helical" evidence="1">
    <location>
        <begin position="78"/>
        <end position="95"/>
    </location>
</feature>
<gene>
    <name evidence="3" type="ORF">HMPREF3186_00345</name>
</gene>
<dbReference type="STRING" id="1379.HMPREF3186_00345"/>